<keyword evidence="3" id="KW-0378">Hydrolase</keyword>
<dbReference type="PANTHER" id="PTHR43270:SF12">
    <property type="entry name" value="SUCCINYL-DIAMINOPIMELATE DESUCCINYLASE"/>
    <property type="match status" value="1"/>
</dbReference>
<reference evidence="5 6" key="1">
    <citation type="journal article" date="2014" name="Int. J. Syst. Evol. Microbiol.">
        <title>Complete genome sequence of Corynebacterium casei LMG S-19264T (=DSM 44701T), isolated from a smear-ripened cheese.</title>
        <authorList>
            <consortium name="US DOE Joint Genome Institute (JGI-PGF)"/>
            <person name="Walter F."/>
            <person name="Albersmeier A."/>
            <person name="Kalinowski J."/>
            <person name="Ruckert C."/>
        </authorList>
    </citation>
    <scope>NUCLEOTIDE SEQUENCE [LARGE SCALE GENOMIC DNA]</scope>
    <source>
        <strain evidence="5 6">CGMCC 1.9161</strain>
    </source>
</reference>
<organism evidence="5 6">
    <name type="scientific">Salinarimonas ramus</name>
    <dbReference type="NCBI Taxonomy" id="690164"/>
    <lineage>
        <taxon>Bacteria</taxon>
        <taxon>Pseudomonadati</taxon>
        <taxon>Pseudomonadota</taxon>
        <taxon>Alphaproteobacteria</taxon>
        <taxon>Hyphomicrobiales</taxon>
        <taxon>Salinarimonadaceae</taxon>
        <taxon>Salinarimonas</taxon>
    </lineage>
</organism>
<dbReference type="InterPro" id="IPR002933">
    <property type="entry name" value="Peptidase_M20"/>
</dbReference>
<evidence type="ECO:0000313" key="5">
    <source>
        <dbReference type="EMBL" id="GGK22399.1"/>
    </source>
</evidence>
<protein>
    <recommendedName>
        <fullName evidence="4">Peptidase M20 dimerisation domain-containing protein</fullName>
    </recommendedName>
</protein>
<dbReference type="GO" id="GO:0046872">
    <property type="term" value="F:metal ion binding"/>
    <property type="evidence" value="ECO:0007669"/>
    <property type="project" value="UniProtKB-KW"/>
</dbReference>
<proteinExistence type="predicted"/>
<keyword evidence="2" id="KW-0479">Metal-binding</keyword>
<dbReference type="NCBIfam" id="NF006579">
    <property type="entry name" value="PRK09104.1"/>
    <property type="match status" value="1"/>
</dbReference>
<dbReference type="GO" id="GO:0008233">
    <property type="term" value="F:peptidase activity"/>
    <property type="evidence" value="ECO:0007669"/>
    <property type="project" value="UniProtKB-KW"/>
</dbReference>
<sequence>MPSPHLDAVLARIDADLDASLDRLFSWLRIPSISTDPAYAEHCAAAARFIAEDLASLGVSAQVRDVPGAHPAVVGRVDGPAGTPHALFYGHYDVQPVDPLDLWESPPFEPVRKTLPDGREAIVARGACDDKGQVMTFVEACRAWKAVTGSLPIGLTFLVEGEEENGSKGLPAFVASIRDELAADLALVCDTTQWDPRTPAVTATLRGLAYVEVFVRAADRDLHSGLFGGAAANPIHILSRIVADLHDETGRITLEGFYDGVSEPPPEVRARWEALGLTSEQLLGPIGLKEPVGERDRMIIEMVQSRPTCDVNGIVGGYIGQGTKTVIPAEASAKVSFRLVGDQDPDAVCAAMEKHVAARVPGDCTFEIVRHKGSRAIALPYDMPALAKAEAALAAEWPSAPVVIGSGGSIPVVGDFKRTLGLDSLLVGFGLDDDRVHSPNEKYDLTSFHKGIRSWARILAELAEG</sequence>
<dbReference type="GO" id="GO:0006508">
    <property type="term" value="P:proteolysis"/>
    <property type="evidence" value="ECO:0007669"/>
    <property type="project" value="UniProtKB-KW"/>
</dbReference>
<dbReference type="Gene3D" id="3.30.70.360">
    <property type="match status" value="1"/>
</dbReference>
<keyword evidence="6" id="KW-1185">Reference proteome</keyword>
<dbReference type="SUPFAM" id="SSF53187">
    <property type="entry name" value="Zn-dependent exopeptidases"/>
    <property type="match status" value="1"/>
</dbReference>
<evidence type="ECO:0000256" key="1">
    <source>
        <dbReference type="ARBA" id="ARBA00022670"/>
    </source>
</evidence>
<gene>
    <name evidence="5" type="primary">dapE</name>
    <name evidence="5" type="ORF">GCM10011322_06330</name>
</gene>
<evidence type="ECO:0000259" key="4">
    <source>
        <dbReference type="Pfam" id="PF07687"/>
    </source>
</evidence>
<name>A0A917V2B4_9HYPH</name>
<dbReference type="AlphaFoldDB" id="A0A917V2B4"/>
<comment type="caution">
    <text evidence="5">The sequence shown here is derived from an EMBL/GenBank/DDBJ whole genome shotgun (WGS) entry which is preliminary data.</text>
</comment>
<evidence type="ECO:0000256" key="3">
    <source>
        <dbReference type="ARBA" id="ARBA00022801"/>
    </source>
</evidence>
<dbReference type="EMBL" id="BMMF01000002">
    <property type="protein sequence ID" value="GGK22399.1"/>
    <property type="molecule type" value="Genomic_DNA"/>
</dbReference>
<evidence type="ECO:0000313" key="6">
    <source>
        <dbReference type="Proteomes" id="UP000600449"/>
    </source>
</evidence>
<keyword evidence="1" id="KW-0645">Protease</keyword>
<dbReference type="InterPro" id="IPR051458">
    <property type="entry name" value="Cyt/Met_Dipeptidase"/>
</dbReference>
<dbReference type="Gene3D" id="3.40.630.10">
    <property type="entry name" value="Zn peptidases"/>
    <property type="match status" value="1"/>
</dbReference>
<evidence type="ECO:0000256" key="2">
    <source>
        <dbReference type="ARBA" id="ARBA00022723"/>
    </source>
</evidence>
<dbReference type="InterPro" id="IPR011650">
    <property type="entry name" value="Peptidase_M20_dimer"/>
</dbReference>
<feature type="domain" description="Peptidase M20 dimerisation" evidence="4">
    <location>
        <begin position="205"/>
        <end position="362"/>
    </location>
</feature>
<accession>A0A917V2B4</accession>
<dbReference type="NCBIfam" id="NF005914">
    <property type="entry name" value="PRK07907.1"/>
    <property type="match status" value="1"/>
</dbReference>
<dbReference type="PANTHER" id="PTHR43270">
    <property type="entry name" value="BETA-ALA-HIS DIPEPTIDASE"/>
    <property type="match status" value="1"/>
</dbReference>
<dbReference type="RefSeq" id="WP_188909504.1">
    <property type="nucleotide sequence ID" value="NZ_BMMF01000002.1"/>
</dbReference>
<dbReference type="Pfam" id="PF01546">
    <property type="entry name" value="Peptidase_M20"/>
    <property type="match status" value="1"/>
</dbReference>
<dbReference type="Pfam" id="PF07687">
    <property type="entry name" value="M20_dimer"/>
    <property type="match status" value="1"/>
</dbReference>
<dbReference type="Proteomes" id="UP000600449">
    <property type="component" value="Unassembled WGS sequence"/>
</dbReference>